<proteinExistence type="predicted"/>
<feature type="region of interest" description="Disordered" evidence="1">
    <location>
        <begin position="238"/>
        <end position="273"/>
    </location>
</feature>
<dbReference type="AlphaFoldDB" id="A0AA37TIM8"/>
<protein>
    <submittedName>
        <fullName evidence="2">Uncharacterized protein</fullName>
    </submittedName>
</protein>
<dbReference type="Proteomes" id="UP001157440">
    <property type="component" value="Unassembled WGS sequence"/>
</dbReference>
<dbReference type="RefSeq" id="WP_071000299.1">
    <property type="nucleotide sequence ID" value="NZ_BPQZ01000003.1"/>
</dbReference>
<evidence type="ECO:0000313" key="3">
    <source>
        <dbReference type="Proteomes" id="UP001157440"/>
    </source>
</evidence>
<name>A0AA37TIM8_9HYPH</name>
<sequence>MQMESVGGGVVMDPRPGTLPHFDLFARTLGDIDSPETMAWWSDPDWRGHVALAVITERGSARIASSSVILGGGRQAAPTAGSGDAGDRRAFLRREVERQRSASRSAIDRALAGLAFRPDGATFHVTSAFALRTVKAHLDVGSGWAGGTVRLGRETALRAGGGAASRSVPGVGDGHACGARAVDALADDLATWLERQYFHDDWNPDDTSQAALSHALAVMVAAHNGEISDSLAIGRAGSLPAPRSSAGGETGAQSRLSDHHATGRAVTPLEPLA</sequence>
<organism evidence="2 3">
    <name type="scientific">Methylobacterium tardum</name>
    <dbReference type="NCBI Taxonomy" id="374432"/>
    <lineage>
        <taxon>Bacteria</taxon>
        <taxon>Pseudomonadati</taxon>
        <taxon>Pseudomonadota</taxon>
        <taxon>Alphaproteobacteria</taxon>
        <taxon>Hyphomicrobiales</taxon>
        <taxon>Methylobacteriaceae</taxon>
        <taxon>Methylobacterium</taxon>
    </lineage>
</organism>
<evidence type="ECO:0000256" key="1">
    <source>
        <dbReference type="SAM" id="MobiDB-lite"/>
    </source>
</evidence>
<evidence type="ECO:0000313" key="2">
    <source>
        <dbReference type="EMBL" id="GLS72742.1"/>
    </source>
</evidence>
<comment type="caution">
    <text evidence="2">The sequence shown here is derived from an EMBL/GenBank/DDBJ whole genome shotgun (WGS) entry which is preliminary data.</text>
</comment>
<keyword evidence="3" id="KW-1185">Reference proteome</keyword>
<reference evidence="3" key="1">
    <citation type="journal article" date="2019" name="Int. J. Syst. Evol. Microbiol.">
        <title>The Global Catalogue of Microorganisms (GCM) 10K type strain sequencing project: providing services to taxonomists for standard genome sequencing and annotation.</title>
        <authorList>
            <consortium name="The Broad Institute Genomics Platform"/>
            <consortium name="The Broad Institute Genome Sequencing Center for Infectious Disease"/>
            <person name="Wu L."/>
            <person name="Ma J."/>
        </authorList>
    </citation>
    <scope>NUCLEOTIDE SEQUENCE [LARGE SCALE GENOMIC DNA]</scope>
    <source>
        <strain evidence="3">NBRC 103632</strain>
    </source>
</reference>
<dbReference type="EMBL" id="BSPL01000023">
    <property type="protein sequence ID" value="GLS72742.1"/>
    <property type="molecule type" value="Genomic_DNA"/>
</dbReference>
<accession>A0AA37TIM8</accession>
<gene>
    <name evidence="2" type="ORF">GCM10007890_47570</name>
</gene>